<dbReference type="GeneID" id="58263094"/>
<dbReference type="GO" id="GO:0019867">
    <property type="term" value="C:outer membrane"/>
    <property type="evidence" value="ECO:0007669"/>
    <property type="project" value="InterPro"/>
</dbReference>
<dbReference type="Proteomes" id="UP000680020">
    <property type="component" value="Unassembled WGS sequence"/>
</dbReference>
<dbReference type="AlphaFoldDB" id="A0A165I1H5"/>
<dbReference type="RefSeq" id="WP_008314693.1">
    <property type="nucleotide sequence ID" value="NZ_CP115969.1"/>
</dbReference>
<proteinExistence type="predicted"/>
<dbReference type="EMBL" id="JAGIBU010000001">
    <property type="protein sequence ID" value="MBS7823831.1"/>
    <property type="molecule type" value="Genomic_DNA"/>
</dbReference>
<feature type="domain" description="Glycine zipper 2TM" evidence="1">
    <location>
        <begin position="33"/>
        <end position="70"/>
    </location>
</feature>
<evidence type="ECO:0000313" key="3">
    <source>
        <dbReference type="Proteomes" id="UP000680020"/>
    </source>
</evidence>
<dbReference type="Pfam" id="PF05433">
    <property type="entry name" value="Rick_17kDa_Anti"/>
    <property type="match status" value="1"/>
</dbReference>
<name>A0A165I1H5_9GAMM</name>
<dbReference type="PROSITE" id="PS51257">
    <property type="entry name" value="PROKAR_LIPOPROTEIN"/>
    <property type="match status" value="1"/>
</dbReference>
<comment type="caution">
    <text evidence="2">The sequence shown here is derived from an EMBL/GenBank/DDBJ whole genome shotgun (WGS) entry which is preliminary data.</text>
</comment>
<reference evidence="2" key="1">
    <citation type="submission" date="2021-03" db="EMBL/GenBank/DDBJ databases">
        <title>Identification and antibiotic profiling of Wohlfahrtiimonas chitiniclastica, an underestimated human pathogen.</title>
        <authorList>
            <person name="Kopf A."/>
            <person name="Bunk B."/>
            <person name="Coldewey S."/>
            <person name="Gunzer F."/>
            <person name="Riedel T."/>
            <person name="Schroettner P."/>
        </authorList>
    </citation>
    <scope>NUCLEOTIDE SEQUENCE</scope>
    <source>
        <strain evidence="2">DSM 100917</strain>
    </source>
</reference>
<organism evidence="2 3">
    <name type="scientific">Wohlfahrtiimonas chitiniclastica</name>
    <dbReference type="NCBI Taxonomy" id="400946"/>
    <lineage>
        <taxon>Bacteria</taxon>
        <taxon>Pseudomonadati</taxon>
        <taxon>Pseudomonadota</taxon>
        <taxon>Gammaproteobacteria</taxon>
        <taxon>Cardiobacteriales</taxon>
        <taxon>Ignatzschineriaceae</taxon>
        <taxon>Wohlfahrtiimonas</taxon>
    </lineage>
</organism>
<gene>
    <name evidence="2" type="ORF">J7561_01280</name>
</gene>
<dbReference type="InterPro" id="IPR008816">
    <property type="entry name" value="Gly_zipper_2TM_dom"/>
</dbReference>
<evidence type="ECO:0000259" key="1">
    <source>
        <dbReference type="Pfam" id="PF05433"/>
    </source>
</evidence>
<evidence type="ECO:0000313" key="2">
    <source>
        <dbReference type="EMBL" id="MBS7823831.1"/>
    </source>
</evidence>
<accession>A0A165I1H5</accession>
<sequence>MKTFIKLTAVMTMIGLLAGCSTWNSMSTREKDAVAGAGVGAVTGAWLFDGAVLGTVGGAAVGGLIGDQVGKSTDHK</sequence>
<protein>
    <submittedName>
        <fullName evidence="2">Glycine zipper 2TM domain-containing protein</fullName>
    </submittedName>
</protein>